<dbReference type="OrthoDB" id="653598at2"/>
<evidence type="ECO:0000256" key="4">
    <source>
        <dbReference type="ARBA" id="ARBA00023136"/>
    </source>
</evidence>
<comment type="caution">
    <text evidence="8">The sequence shown here is derived from an EMBL/GenBank/DDBJ whole genome shotgun (WGS) entry which is preliminary data.</text>
</comment>
<dbReference type="AlphaFoldDB" id="A0A420W1R3"/>
<dbReference type="EMBL" id="RBWS01000005">
    <property type="protein sequence ID" value="RKO72538.1"/>
    <property type="molecule type" value="Genomic_DNA"/>
</dbReference>
<keyword evidence="9" id="KW-1185">Reference proteome</keyword>
<dbReference type="SUPFAM" id="SSF48452">
    <property type="entry name" value="TPR-like"/>
    <property type="match status" value="1"/>
</dbReference>
<reference evidence="8 9" key="1">
    <citation type="submission" date="2018-10" db="EMBL/GenBank/DDBJ databases">
        <title>Sphingobacterium sp. M05W1-28.</title>
        <authorList>
            <person name="Cai H."/>
        </authorList>
    </citation>
    <scope>NUCLEOTIDE SEQUENCE [LARGE SCALE GENOMIC DNA]</scope>
    <source>
        <strain evidence="8 9">M05W1-28</strain>
    </source>
</reference>
<evidence type="ECO:0000256" key="3">
    <source>
        <dbReference type="ARBA" id="ARBA00022729"/>
    </source>
</evidence>
<gene>
    <name evidence="8" type="ORF">D7322_07025</name>
</gene>
<dbReference type="Pfam" id="PF14322">
    <property type="entry name" value="SusD-like_3"/>
    <property type="match status" value="1"/>
</dbReference>
<evidence type="ECO:0000256" key="2">
    <source>
        <dbReference type="ARBA" id="ARBA00006275"/>
    </source>
</evidence>
<keyword evidence="3" id="KW-0732">Signal</keyword>
<protein>
    <submittedName>
        <fullName evidence="8">RagB/SusD family nutrient uptake outer membrane protein</fullName>
    </submittedName>
</protein>
<dbReference type="GO" id="GO:0009279">
    <property type="term" value="C:cell outer membrane"/>
    <property type="evidence" value="ECO:0007669"/>
    <property type="project" value="UniProtKB-SubCell"/>
</dbReference>
<evidence type="ECO:0000313" key="9">
    <source>
        <dbReference type="Proteomes" id="UP000282423"/>
    </source>
</evidence>
<dbReference type="InterPro" id="IPR012944">
    <property type="entry name" value="SusD_RagB_dom"/>
</dbReference>
<name>A0A420W1R3_9SPHI</name>
<keyword evidence="5" id="KW-0998">Cell outer membrane</keyword>
<sequence>MFVMKRYIIKALSKLSLLFTACFLLLSCEKYLDVKPDQMLAVPESLDDLQAIIDNYPFQITQSDALEVGAGEFVVTDANLASLSSDFHRRMYQWDPYNLFQEGTIASDWARYYTTIYNCNTALEGLAKIERNNLNAAQYDQIKGRALFVRAEKLFHASLVWCMVYDPKNASNTLGMPIRLDTDFNKRSSRASLEDTYKQIIADATLAAQLLVEQTSSPVEPNRCIADALLAKVYLYMADYENAFKYADAALVLNNQLLDYSTLDATKPYPIPQFNKEVIYHCLAGYPQILNTVRAQIVDDLIASYEPNDLRLDLFFIKNADGTYGFRGLYTGTTSLFMGIAADELYLIRAEAAVRLQKTDIAMKDLNALLVTRFKKENGKTTYREIHDMNSDELLTRILLERRKSLIFRGIRWYDLKRLNRDGANIVLKRKVEGKEFILQPNDLRYALPIPNDIIELSDIVQNPR</sequence>
<dbReference type="Gene3D" id="2.20.20.130">
    <property type="match status" value="1"/>
</dbReference>
<evidence type="ECO:0000256" key="1">
    <source>
        <dbReference type="ARBA" id="ARBA00004442"/>
    </source>
</evidence>
<organism evidence="8 9">
    <name type="scientific">Sphingobacterium puteale</name>
    <dbReference type="NCBI Taxonomy" id="2420510"/>
    <lineage>
        <taxon>Bacteria</taxon>
        <taxon>Pseudomonadati</taxon>
        <taxon>Bacteroidota</taxon>
        <taxon>Sphingobacteriia</taxon>
        <taxon>Sphingobacteriales</taxon>
        <taxon>Sphingobacteriaceae</taxon>
        <taxon>Sphingobacterium</taxon>
    </lineage>
</organism>
<accession>A0A420W1R3</accession>
<keyword evidence="4" id="KW-0472">Membrane</keyword>
<dbReference type="InterPro" id="IPR033985">
    <property type="entry name" value="SusD-like_N"/>
</dbReference>
<evidence type="ECO:0000259" key="7">
    <source>
        <dbReference type="Pfam" id="PF14322"/>
    </source>
</evidence>
<dbReference type="Gene3D" id="1.25.40.390">
    <property type="match status" value="1"/>
</dbReference>
<dbReference type="InterPro" id="IPR011990">
    <property type="entry name" value="TPR-like_helical_dom_sf"/>
</dbReference>
<comment type="similarity">
    <text evidence="2">Belongs to the SusD family.</text>
</comment>
<dbReference type="Pfam" id="PF07980">
    <property type="entry name" value="SusD_RagB"/>
    <property type="match status" value="1"/>
</dbReference>
<proteinExistence type="inferred from homology"/>
<evidence type="ECO:0000256" key="5">
    <source>
        <dbReference type="ARBA" id="ARBA00023237"/>
    </source>
</evidence>
<feature type="domain" description="SusD-like N-terminal" evidence="7">
    <location>
        <begin position="30"/>
        <end position="235"/>
    </location>
</feature>
<dbReference type="PROSITE" id="PS51257">
    <property type="entry name" value="PROKAR_LIPOPROTEIN"/>
    <property type="match status" value="1"/>
</dbReference>
<evidence type="ECO:0000259" key="6">
    <source>
        <dbReference type="Pfam" id="PF07980"/>
    </source>
</evidence>
<dbReference type="Proteomes" id="UP000282423">
    <property type="component" value="Unassembled WGS sequence"/>
</dbReference>
<evidence type="ECO:0000313" key="8">
    <source>
        <dbReference type="EMBL" id="RKO72538.1"/>
    </source>
</evidence>
<dbReference type="Gene3D" id="1.25.40.900">
    <property type="match status" value="1"/>
</dbReference>
<comment type="subcellular location">
    <subcellularLocation>
        <location evidence="1">Cell outer membrane</location>
    </subcellularLocation>
</comment>
<feature type="domain" description="RagB/SusD" evidence="6">
    <location>
        <begin position="344"/>
        <end position="464"/>
    </location>
</feature>